<dbReference type="PANTHER" id="PTHR43581:SF2">
    <property type="entry name" value="EXCINUCLEASE ATPASE SUBUNIT"/>
    <property type="match status" value="1"/>
</dbReference>
<organism evidence="2 3">
    <name type="scientific">Edwardsiella piscicida</name>
    <dbReference type="NCBI Taxonomy" id="1263550"/>
    <lineage>
        <taxon>Bacteria</taxon>
        <taxon>Pseudomonadati</taxon>
        <taxon>Pseudomonadota</taxon>
        <taxon>Gammaproteobacteria</taxon>
        <taxon>Enterobacterales</taxon>
        <taxon>Hafniaceae</taxon>
        <taxon>Edwardsiella</taxon>
    </lineage>
</organism>
<dbReference type="Proteomes" id="UP001223683">
    <property type="component" value="Chromosome"/>
</dbReference>
<dbReference type="InterPro" id="IPR027417">
    <property type="entry name" value="P-loop_NTPase"/>
</dbReference>
<dbReference type="PANTHER" id="PTHR43581">
    <property type="entry name" value="ATP/GTP PHOSPHATASE"/>
    <property type="match status" value="1"/>
</dbReference>
<dbReference type="EMBL" id="CP118390">
    <property type="protein sequence ID" value="WDU91813.1"/>
    <property type="molecule type" value="Genomic_DNA"/>
</dbReference>
<gene>
    <name evidence="2" type="ORF">PWJ79_03960</name>
</gene>
<dbReference type="Pfam" id="PF13304">
    <property type="entry name" value="AAA_21"/>
    <property type="match status" value="1"/>
</dbReference>
<sequence>MITVKDVGFSAGRDFKCSLSIRGVKRINKSFNGKKIFIADAVISALTQEDNFGYHLDDDEKVPLRILFIGKTDKEIDLLELLEDSGGMSLYRIKKEFKFDYVTQVSEDAYRYINKNLSGEDALLLLKSLNDMGVYLNIYKSRSFANKYLHDSIINLLLDNTFSTYAFQHGYKHIMNNEGVIYEIMRPQNLIYSDETNGKVSFQFTNSVDINIPFHVLIGKNGSGKTHVLCNLIKDKVFGRYVRGSDETVYSRLIVVSNTINDKCYRPSAISRDKSRLNNYHFISLTSEKYFNKFFPRGSKLTLLSLVERVVKRDITKEGFFRQSELLDSVIKKIIPDYTFSIKSNLNTYHYDSFSELIRRERTTGFSANVDLLTGVEVEYYLPDAEIVFYKDGSPFSFSSGQLSFLIGMFSIISTIENNSFVIIEEPENYLHPSLLTHFINSVTHILRDTNSIALISTHSPLVLRETPSDQITILHRSNGKTYYKQTNIETFGADTHQIMIDVFGDLYSNAIFREEVKRMADSYSIQQIIDKFSKFSSDTLNKILMEKKGK</sequence>
<accession>A0AAQ3C3Y1</accession>
<dbReference type="AlphaFoldDB" id="A0AAQ3C3Y1"/>
<evidence type="ECO:0000313" key="2">
    <source>
        <dbReference type="EMBL" id="WDU91813.1"/>
    </source>
</evidence>
<dbReference type="Gene3D" id="3.40.50.300">
    <property type="entry name" value="P-loop containing nucleotide triphosphate hydrolases"/>
    <property type="match status" value="1"/>
</dbReference>
<feature type="domain" description="ATPase AAA-type core" evidence="1">
    <location>
        <begin position="394"/>
        <end position="464"/>
    </location>
</feature>
<dbReference type="GeneID" id="72527688"/>
<dbReference type="GO" id="GO:0016887">
    <property type="term" value="F:ATP hydrolysis activity"/>
    <property type="evidence" value="ECO:0007669"/>
    <property type="project" value="InterPro"/>
</dbReference>
<proteinExistence type="predicted"/>
<dbReference type="InterPro" id="IPR003959">
    <property type="entry name" value="ATPase_AAA_core"/>
</dbReference>
<evidence type="ECO:0000259" key="1">
    <source>
        <dbReference type="Pfam" id="PF13304"/>
    </source>
</evidence>
<protein>
    <submittedName>
        <fullName evidence="2">AAA family ATPase</fullName>
    </submittedName>
</protein>
<dbReference type="GO" id="GO:0005524">
    <property type="term" value="F:ATP binding"/>
    <property type="evidence" value="ECO:0007669"/>
    <property type="project" value="InterPro"/>
</dbReference>
<dbReference type="RefSeq" id="WP_012847667.1">
    <property type="nucleotide sequence ID" value="NC_013508.1"/>
</dbReference>
<name>A0AAQ3C3Y1_EDWPI</name>
<dbReference type="SUPFAM" id="SSF52540">
    <property type="entry name" value="P-loop containing nucleoside triphosphate hydrolases"/>
    <property type="match status" value="1"/>
</dbReference>
<evidence type="ECO:0000313" key="3">
    <source>
        <dbReference type="Proteomes" id="UP001223683"/>
    </source>
</evidence>
<dbReference type="InterPro" id="IPR051396">
    <property type="entry name" value="Bact_Antivir_Def_Nuclease"/>
</dbReference>
<reference evidence="2" key="1">
    <citation type="submission" date="2022-10" db="EMBL/GenBank/DDBJ databases">
        <title>Complete genome of Ep21-8.</title>
        <authorList>
            <person name="Kang Y.-R."/>
            <person name="Kim D.-H."/>
        </authorList>
    </citation>
    <scope>NUCLEOTIDE SEQUENCE</scope>
    <source>
        <strain evidence="2">Ep21-8</strain>
    </source>
</reference>